<accession>A0A7K0K3D5</accession>
<dbReference type="Proteomes" id="UP000442535">
    <property type="component" value="Unassembled WGS sequence"/>
</dbReference>
<dbReference type="EMBL" id="VUMY01000011">
    <property type="protein sequence ID" value="MST49993.1"/>
    <property type="molecule type" value="Genomic_DNA"/>
</dbReference>
<proteinExistence type="predicted"/>
<dbReference type="AlphaFoldDB" id="A0A7K0K3D5"/>
<gene>
    <name evidence="2" type="ORF">FYJ63_07060</name>
</gene>
<name>A0A7K0K3D5_9ACTO</name>
<keyword evidence="3" id="KW-1185">Reference proteome</keyword>
<reference evidence="2 3" key="1">
    <citation type="submission" date="2019-08" db="EMBL/GenBank/DDBJ databases">
        <title>In-depth cultivation of the pig gut microbiome towards novel bacterial diversity and tailored functional studies.</title>
        <authorList>
            <person name="Wylensek D."/>
            <person name="Hitch T.C.A."/>
            <person name="Clavel T."/>
        </authorList>
    </citation>
    <scope>NUCLEOTIDE SEQUENCE [LARGE SCALE GENOMIC DNA]</scope>
    <source>
        <strain evidence="2 3">RF-GAM-744-WT-7</strain>
    </source>
</reference>
<evidence type="ECO:0000256" key="1">
    <source>
        <dbReference type="SAM" id="MobiDB-lite"/>
    </source>
</evidence>
<organism evidence="2 3">
    <name type="scientific">Mobiluncus porci</name>
    <dbReference type="NCBI Taxonomy" id="2652278"/>
    <lineage>
        <taxon>Bacteria</taxon>
        <taxon>Bacillati</taxon>
        <taxon>Actinomycetota</taxon>
        <taxon>Actinomycetes</taxon>
        <taxon>Actinomycetales</taxon>
        <taxon>Actinomycetaceae</taxon>
        <taxon>Mobiluncus</taxon>
    </lineage>
</organism>
<sequence>MSANNLDAWKVELSKIQADVEASREVLARGEIPIAQQWVPPRLGRLPRELRPVAEQLRAEVENINEMIQAAMEKNQAERDRLHATPRQKQSSKPIYLDVQG</sequence>
<evidence type="ECO:0000313" key="2">
    <source>
        <dbReference type="EMBL" id="MST49993.1"/>
    </source>
</evidence>
<dbReference type="RefSeq" id="WP_195839360.1">
    <property type="nucleotide sequence ID" value="NZ_JAQYQY010000009.1"/>
</dbReference>
<protein>
    <submittedName>
        <fullName evidence="2">Uncharacterized protein</fullName>
    </submittedName>
</protein>
<evidence type="ECO:0000313" key="3">
    <source>
        <dbReference type="Proteomes" id="UP000442535"/>
    </source>
</evidence>
<feature type="region of interest" description="Disordered" evidence="1">
    <location>
        <begin position="74"/>
        <end position="101"/>
    </location>
</feature>
<comment type="caution">
    <text evidence="2">The sequence shown here is derived from an EMBL/GenBank/DDBJ whole genome shotgun (WGS) entry which is preliminary data.</text>
</comment>